<gene>
    <name evidence="5" type="ORF">PQ465_13595</name>
</gene>
<dbReference type="InterPro" id="IPR046335">
    <property type="entry name" value="LacI/GalR-like_sensor"/>
</dbReference>
<dbReference type="SMART" id="SM00354">
    <property type="entry name" value="HTH_LACI"/>
    <property type="match status" value="1"/>
</dbReference>
<dbReference type="PANTHER" id="PTHR30146">
    <property type="entry name" value="LACI-RELATED TRANSCRIPTIONAL REPRESSOR"/>
    <property type="match status" value="1"/>
</dbReference>
<evidence type="ECO:0000313" key="5">
    <source>
        <dbReference type="EMBL" id="WDF67339.1"/>
    </source>
</evidence>
<evidence type="ECO:0000256" key="1">
    <source>
        <dbReference type="ARBA" id="ARBA00023015"/>
    </source>
</evidence>
<dbReference type="SUPFAM" id="SSF53822">
    <property type="entry name" value="Periplasmic binding protein-like I"/>
    <property type="match status" value="1"/>
</dbReference>
<dbReference type="Proteomes" id="UP001221558">
    <property type="component" value="Chromosome"/>
</dbReference>
<evidence type="ECO:0000259" key="4">
    <source>
        <dbReference type="PROSITE" id="PS50932"/>
    </source>
</evidence>
<dbReference type="EMBL" id="CP117880">
    <property type="protein sequence ID" value="WDF67339.1"/>
    <property type="molecule type" value="Genomic_DNA"/>
</dbReference>
<dbReference type="RefSeq" id="WP_274266069.1">
    <property type="nucleotide sequence ID" value="NZ_CP117880.1"/>
</dbReference>
<dbReference type="Gene3D" id="3.40.50.2300">
    <property type="match status" value="2"/>
</dbReference>
<dbReference type="SUPFAM" id="SSF47413">
    <property type="entry name" value="lambda repressor-like DNA-binding domains"/>
    <property type="match status" value="1"/>
</dbReference>
<name>A0ABY7WCG0_9SPHI</name>
<dbReference type="PROSITE" id="PS50932">
    <property type="entry name" value="HTH_LACI_2"/>
    <property type="match status" value="1"/>
</dbReference>
<dbReference type="PANTHER" id="PTHR30146:SF109">
    <property type="entry name" value="HTH-TYPE TRANSCRIPTIONAL REGULATOR GALS"/>
    <property type="match status" value="1"/>
</dbReference>
<dbReference type="InterPro" id="IPR000843">
    <property type="entry name" value="HTH_LacI"/>
</dbReference>
<dbReference type="CDD" id="cd01392">
    <property type="entry name" value="HTH_LacI"/>
    <property type="match status" value="1"/>
</dbReference>
<evidence type="ECO:0000313" key="6">
    <source>
        <dbReference type="Proteomes" id="UP001221558"/>
    </source>
</evidence>
<organism evidence="5 6">
    <name type="scientific">Sphingobacterium oryzagri</name>
    <dbReference type="NCBI Taxonomy" id="3025669"/>
    <lineage>
        <taxon>Bacteria</taxon>
        <taxon>Pseudomonadati</taxon>
        <taxon>Bacteroidota</taxon>
        <taxon>Sphingobacteriia</taxon>
        <taxon>Sphingobacteriales</taxon>
        <taxon>Sphingobacteriaceae</taxon>
        <taxon>Sphingobacterium</taxon>
    </lineage>
</organism>
<dbReference type="CDD" id="cd06267">
    <property type="entry name" value="PBP1_LacI_sugar_binding-like"/>
    <property type="match status" value="1"/>
</dbReference>
<keyword evidence="2 5" id="KW-0238">DNA-binding</keyword>
<evidence type="ECO:0000256" key="3">
    <source>
        <dbReference type="ARBA" id="ARBA00023163"/>
    </source>
</evidence>
<keyword evidence="1" id="KW-0805">Transcription regulation</keyword>
<keyword evidence="6" id="KW-1185">Reference proteome</keyword>
<dbReference type="GO" id="GO:0003677">
    <property type="term" value="F:DNA binding"/>
    <property type="evidence" value="ECO:0007669"/>
    <property type="project" value="UniProtKB-KW"/>
</dbReference>
<dbReference type="Pfam" id="PF00356">
    <property type="entry name" value="LacI"/>
    <property type="match status" value="1"/>
</dbReference>
<reference evidence="5 6" key="1">
    <citation type="submission" date="2023-02" db="EMBL/GenBank/DDBJ databases">
        <title>Genome sequence of Sphingobacterium sp. KACC 22765.</title>
        <authorList>
            <person name="Kim S."/>
            <person name="Heo J."/>
            <person name="Kwon S.-W."/>
        </authorList>
    </citation>
    <scope>NUCLEOTIDE SEQUENCE [LARGE SCALE GENOMIC DNA]</scope>
    <source>
        <strain evidence="5 6">KACC 22765</strain>
    </source>
</reference>
<feature type="domain" description="HTH lacI-type" evidence="4">
    <location>
        <begin position="4"/>
        <end position="58"/>
    </location>
</feature>
<dbReference type="InterPro" id="IPR028082">
    <property type="entry name" value="Peripla_BP_I"/>
</dbReference>
<dbReference type="Gene3D" id="1.10.260.40">
    <property type="entry name" value="lambda repressor-like DNA-binding domains"/>
    <property type="match status" value="1"/>
</dbReference>
<proteinExistence type="predicted"/>
<evidence type="ECO:0000256" key="2">
    <source>
        <dbReference type="ARBA" id="ARBA00023125"/>
    </source>
</evidence>
<protein>
    <submittedName>
        <fullName evidence="5">LacI family DNA-binding transcriptional regulator</fullName>
    </submittedName>
</protein>
<accession>A0ABY7WCG0</accession>
<dbReference type="Pfam" id="PF13377">
    <property type="entry name" value="Peripla_BP_3"/>
    <property type="match status" value="1"/>
</dbReference>
<dbReference type="InterPro" id="IPR010982">
    <property type="entry name" value="Lambda_DNA-bd_dom_sf"/>
</dbReference>
<keyword evidence="3" id="KW-0804">Transcription</keyword>
<sequence length="337" mass="37639">MKYITIIDLARRLNLSKSTVSRALAGDGNVSKETQDRVRELAQQLGYTRNDMAVNLRQKQTKSIGIIIPEIVTPFFMHVVSEVQRELNGRHGYRVLLAQSNENSDIELANLRMMEEFRVDGILLSVCSSRNNIPEYLRLKEKGMALVFFDRIVPQFSASKIEINEYAKSVLLVEHLIEQGRKKIVHIAGPEYIYNSTERLRGYKKALAKNGIAYDPTYVIPCDLAAEAAAAKITYLLDNNIDFDAVFCFTETQALGVKKLLSKQKIAIPDQVAIACMSGTTLSTLVHPTLTSVEQPVDQIASAAIQLLLEKIENPTAEDRTIVVDAQIKIRESSAVD</sequence>